<dbReference type="CDD" id="cd00130">
    <property type="entry name" value="PAS"/>
    <property type="match status" value="1"/>
</dbReference>
<accession>A0A9W8CLR5</accession>
<feature type="region of interest" description="Disordered" evidence="1">
    <location>
        <begin position="145"/>
        <end position="172"/>
    </location>
</feature>
<keyword evidence="4" id="KW-1185">Reference proteome</keyword>
<name>A0A9W8CLR5_9FUNG</name>
<gene>
    <name evidence="3" type="ORF">LPJ64_001144</name>
</gene>
<dbReference type="AlphaFoldDB" id="A0A9W8CLR5"/>
<dbReference type="EMBL" id="JANBOH010000028">
    <property type="protein sequence ID" value="KAJ1647481.1"/>
    <property type="molecule type" value="Genomic_DNA"/>
</dbReference>
<proteinExistence type="predicted"/>
<evidence type="ECO:0000313" key="4">
    <source>
        <dbReference type="Proteomes" id="UP001145021"/>
    </source>
</evidence>
<feature type="compositionally biased region" description="Polar residues" evidence="1">
    <location>
        <begin position="161"/>
        <end position="170"/>
    </location>
</feature>
<evidence type="ECO:0000259" key="2">
    <source>
        <dbReference type="PROSITE" id="PS50112"/>
    </source>
</evidence>
<evidence type="ECO:0000313" key="3">
    <source>
        <dbReference type="EMBL" id="KAJ1647481.1"/>
    </source>
</evidence>
<dbReference type="Proteomes" id="UP001145021">
    <property type="component" value="Unassembled WGS sequence"/>
</dbReference>
<dbReference type="PROSITE" id="PS50112">
    <property type="entry name" value="PAS"/>
    <property type="match status" value="1"/>
</dbReference>
<organism evidence="3 4">
    <name type="scientific">Coemansia asiatica</name>
    <dbReference type="NCBI Taxonomy" id="1052880"/>
    <lineage>
        <taxon>Eukaryota</taxon>
        <taxon>Fungi</taxon>
        <taxon>Fungi incertae sedis</taxon>
        <taxon>Zoopagomycota</taxon>
        <taxon>Kickxellomycotina</taxon>
        <taxon>Kickxellomycetes</taxon>
        <taxon>Kickxellales</taxon>
        <taxon>Kickxellaceae</taxon>
        <taxon>Coemansia</taxon>
    </lineage>
</organism>
<evidence type="ECO:0000256" key="1">
    <source>
        <dbReference type="SAM" id="MobiDB-lite"/>
    </source>
</evidence>
<feature type="domain" description="PAS" evidence="2">
    <location>
        <begin position="207"/>
        <end position="244"/>
    </location>
</feature>
<sequence length="408" mass="45362">MAIVDINNNIKHADSEAVSALRGPAEGWHDNQLVSLRDSSCTGTIGDHWSVIERLCVGNSDQADNHHYLVVQRFEDTAVCWIQLCIHYLPTSDGQSFYAWYMRDISCSARCLESFGITTKEEYTLSLEDDGFPFSALLTQQQQQQAFPEDHDESEQGQKPIDTQSSPAEQQSRDQLAKLLESAVMAETFAVLYLTGFGAIDSVFPRRLLGWAESDLVDRSFIGLLSPEDRTFFCRVLRRCSHDGIPQRLIVKMACAPGFAANNAFKDDSQKLVFVDCDVTVLFPESVQQPVLIVRATDQPQLQNQQANCSGTATSLSSGTLLLPLSERHSVRRIQLLNDACTRPGNSPSTSTQATLPLAHLTSNAENEQDPEELSSGHFRHSKTLVVDGTFDSMLDRLNIEAIRHTPR</sequence>
<protein>
    <recommendedName>
        <fullName evidence="2">PAS domain-containing protein</fullName>
    </recommendedName>
</protein>
<reference evidence="3" key="1">
    <citation type="submission" date="2022-07" db="EMBL/GenBank/DDBJ databases">
        <title>Phylogenomic reconstructions and comparative analyses of Kickxellomycotina fungi.</title>
        <authorList>
            <person name="Reynolds N.K."/>
            <person name="Stajich J.E."/>
            <person name="Barry K."/>
            <person name="Grigoriev I.V."/>
            <person name="Crous P."/>
            <person name="Smith M.E."/>
        </authorList>
    </citation>
    <scope>NUCLEOTIDE SEQUENCE</scope>
    <source>
        <strain evidence="3">NBRC 105413</strain>
    </source>
</reference>
<comment type="caution">
    <text evidence="3">The sequence shown here is derived from an EMBL/GenBank/DDBJ whole genome shotgun (WGS) entry which is preliminary data.</text>
</comment>
<dbReference type="InterPro" id="IPR000014">
    <property type="entry name" value="PAS"/>
</dbReference>